<proteinExistence type="predicted"/>
<organism evidence="2 3">
    <name type="scientific">Neocucurbitaria cava</name>
    <dbReference type="NCBI Taxonomy" id="798079"/>
    <lineage>
        <taxon>Eukaryota</taxon>
        <taxon>Fungi</taxon>
        <taxon>Dikarya</taxon>
        <taxon>Ascomycota</taxon>
        <taxon>Pezizomycotina</taxon>
        <taxon>Dothideomycetes</taxon>
        <taxon>Pleosporomycetidae</taxon>
        <taxon>Pleosporales</taxon>
        <taxon>Pleosporineae</taxon>
        <taxon>Cucurbitariaceae</taxon>
        <taxon>Neocucurbitaria</taxon>
    </lineage>
</organism>
<evidence type="ECO:0000313" key="3">
    <source>
        <dbReference type="Proteomes" id="UP001140560"/>
    </source>
</evidence>
<keyword evidence="3" id="KW-1185">Reference proteome</keyword>
<dbReference type="Proteomes" id="UP001140560">
    <property type="component" value="Unassembled WGS sequence"/>
</dbReference>
<feature type="compositionally biased region" description="Pro residues" evidence="1">
    <location>
        <begin position="321"/>
        <end position="340"/>
    </location>
</feature>
<feature type="region of interest" description="Disordered" evidence="1">
    <location>
        <begin position="230"/>
        <end position="365"/>
    </location>
</feature>
<sequence length="460" mass="50259">MMEQELQPYLPIPPTPSAPSKLPIDYSKGDEWTCKHPMLAKTHNITTTTVDSVASLPGGVIHINPSPQLQNMQGVGHHMIESEDTGPYQPWTRSRFLLTRSDISIPMSSYAPTGSPKVTFDTLNSRPNVNALQRQTPNHKRSEEKRETTTARKNRDNKTFLNRCPRPNAHVTEESKEWIEDYLARKHEADELEREALSRQKQEKSPTKWVGGLARVDSLKQVNKLIRRLSTTTNSSSSNKRTDAAAAGCSSSDSQAHQELRAKRQRPNPCDPHALLHDEAQHAVQQQRQTQPRGEAAHAPSPSCHAPTEGIKKPQKLKKAPPTPLPTPPTTPPKAPPKAPQPHSTATTIDETPTPTLMKRFHSVSGGTKTSLSNFFLLNKMQVHHSRQQAAAAAADPQIGSERGGGGGASGGAGSSGLKRSISVSVTLGRKASVRARTLMRKVGWGMLGGKGKGWYSRGD</sequence>
<feature type="compositionally biased region" description="Basic and acidic residues" evidence="1">
    <location>
        <begin position="140"/>
        <end position="158"/>
    </location>
</feature>
<feature type="region of interest" description="Disordered" evidence="1">
    <location>
        <begin position="388"/>
        <end position="418"/>
    </location>
</feature>
<evidence type="ECO:0000313" key="2">
    <source>
        <dbReference type="EMBL" id="KAJ4363186.1"/>
    </source>
</evidence>
<gene>
    <name evidence="2" type="ORF">N0V83_010306</name>
</gene>
<name>A0A9W8Y1Q4_9PLEO</name>
<feature type="compositionally biased region" description="Low complexity" evidence="1">
    <location>
        <begin position="282"/>
        <end position="307"/>
    </location>
</feature>
<dbReference type="AlphaFoldDB" id="A0A9W8Y1Q4"/>
<feature type="region of interest" description="Disordered" evidence="1">
    <location>
        <begin position="130"/>
        <end position="174"/>
    </location>
</feature>
<evidence type="ECO:0000256" key="1">
    <source>
        <dbReference type="SAM" id="MobiDB-lite"/>
    </source>
</evidence>
<accession>A0A9W8Y1Q4</accession>
<feature type="compositionally biased region" description="Low complexity" evidence="1">
    <location>
        <begin position="230"/>
        <end position="255"/>
    </location>
</feature>
<dbReference type="OrthoDB" id="3688146at2759"/>
<protein>
    <submittedName>
        <fullName evidence="2">Uncharacterized protein</fullName>
    </submittedName>
</protein>
<feature type="compositionally biased region" description="Low complexity" evidence="1">
    <location>
        <begin position="341"/>
        <end position="356"/>
    </location>
</feature>
<feature type="compositionally biased region" description="Gly residues" evidence="1">
    <location>
        <begin position="402"/>
        <end position="415"/>
    </location>
</feature>
<reference evidence="2" key="1">
    <citation type="submission" date="2022-10" db="EMBL/GenBank/DDBJ databases">
        <title>Tapping the CABI collections for fungal endophytes: first genome assemblies for Collariella, Neodidymelliopsis, Ascochyta clinopodiicola, Didymella pomorum, Didymosphaeria variabile, Neocosmospora piperis and Neocucurbitaria cava.</title>
        <authorList>
            <person name="Hill R."/>
        </authorList>
    </citation>
    <scope>NUCLEOTIDE SEQUENCE</scope>
    <source>
        <strain evidence="2">IMI 356814</strain>
    </source>
</reference>
<comment type="caution">
    <text evidence="2">The sequence shown here is derived from an EMBL/GenBank/DDBJ whole genome shotgun (WGS) entry which is preliminary data.</text>
</comment>
<dbReference type="EMBL" id="JAPEUY010000020">
    <property type="protein sequence ID" value="KAJ4363186.1"/>
    <property type="molecule type" value="Genomic_DNA"/>
</dbReference>